<organism evidence="3 4">
    <name type="scientific">Sphingomonas corticis</name>
    <dbReference type="NCBI Taxonomy" id="2722791"/>
    <lineage>
        <taxon>Bacteria</taxon>
        <taxon>Pseudomonadati</taxon>
        <taxon>Pseudomonadota</taxon>
        <taxon>Alphaproteobacteria</taxon>
        <taxon>Sphingomonadales</taxon>
        <taxon>Sphingomonadaceae</taxon>
        <taxon>Sphingomonas</taxon>
    </lineage>
</organism>
<keyword evidence="2" id="KW-0964">Secreted</keyword>
<evidence type="ECO:0000313" key="4">
    <source>
        <dbReference type="Proteomes" id="UP000732399"/>
    </source>
</evidence>
<evidence type="ECO:0000256" key="1">
    <source>
        <dbReference type="ARBA" id="ARBA00004613"/>
    </source>
</evidence>
<dbReference type="Gene3D" id="2.150.10.10">
    <property type="entry name" value="Serralysin-like metalloprotease, C-terminal"/>
    <property type="match status" value="2"/>
</dbReference>
<sequence>MFSILNDIKYWGNDFWLIHPDFSPSNLEASAAVSFQNTIAQLATNLYNNASLTIAPILDAIGSAGGLRIGLSPDYPAAWIPENFRNNFNASYMLFDPSVNFLAFDETGRSFSVETRVVFAHELSHSTGRLDVASDLPNGATSDALMNTATFDHVGDNLRYEHQVSDELGISTKRLSYLGTFREGDSRFADYDLTESFSNDQIVSIVRLGDQATSQIDNDIDFSAYTSNPDVLAFGFTGDDTMKGSGGTDHFWGGTGHDELRGNGGADRLHGEAGDDRLYGGDGSDHLYGGEGQDVLRGEGGDDTIYVDDYDGGDTIRGGDGYDTVDYSRSNHIEIVRGSGSTLLGDATDNSATGDLLDGIERIIGSAYSDIIYANDAGMTLDGGEAGDELHGGAGADHLIGGEGSDLLYGGAGDDTFVVEDDSLVDGGDGDDVIYAVNAGELYGGAGSDTIVATNASRIGGGTGDDVINVTGSYSSVGLETGDGYDIVNVASPNSELILASSIAKSAWSVVVDLYEWTADFISGDPDVSWWTVDGHVVMTNGPDQIRFNNLQFSVRTNTDLPFDVSLIVEVTNYYLQYAADYNSYYEPLIGYENPNGYTTFADFGVV</sequence>
<reference evidence="3 4" key="1">
    <citation type="submission" date="2020-03" db="EMBL/GenBank/DDBJ databases">
        <authorList>
            <person name="Wang L."/>
            <person name="He N."/>
            <person name="Li Y."/>
            <person name="Fang Y."/>
            <person name="Zhang F."/>
        </authorList>
    </citation>
    <scope>NUCLEOTIDE SEQUENCE [LARGE SCALE GENOMIC DNA]</scope>
    <source>
        <strain evidence="3 4">36D10-4-7</strain>
    </source>
</reference>
<evidence type="ECO:0000313" key="3">
    <source>
        <dbReference type="EMBL" id="NJR78381.1"/>
    </source>
</evidence>
<dbReference type="SUPFAM" id="SSF51120">
    <property type="entry name" value="beta-Roll"/>
    <property type="match status" value="3"/>
</dbReference>
<dbReference type="PANTHER" id="PTHR38340">
    <property type="entry name" value="S-LAYER PROTEIN"/>
    <property type="match status" value="1"/>
</dbReference>
<comment type="caution">
    <text evidence="3">The sequence shown here is derived from an EMBL/GenBank/DDBJ whole genome shotgun (WGS) entry which is preliminary data.</text>
</comment>
<name>A0ABX1CK58_9SPHN</name>
<dbReference type="Proteomes" id="UP000732399">
    <property type="component" value="Unassembled WGS sequence"/>
</dbReference>
<dbReference type="PRINTS" id="PR00313">
    <property type="entry name" value="CABNDNGRPT"/>
</dbReference>
<dbReference type="EMBL" id="JAAVJH010000003">
    <property type="protein sequence ID" value="NJR78381.1"/>
    <property type="molecule type" value="Genomic_DNA"/>
</dbReference>
<dbReference type="PANTHER" id="PTHR38340:SF1">
    <property type="entry name" value="S-LAYER PROTEIN"/>
    <property type="match status" value="1"/>
</dbReference>
<dbReference type="InterPro" id="IPR018511">
    <property type="entry name" value="Hemolysin-typ_Ca-bd_CS"/>
</dbReference>
<protein>
    <submittedName>
        <fullName evidence="3">Calcium-binding protein</fullName>
    </submittedName>
</protein>
<dbReference type="PROSITE" id="PS00330">
    <property type="entry name" value="HEMOLYSIN_CALCIUM"/>
    <property type="match status" value="4"/>
</dbReference>
<accession>A0ABX1CK58</accession>
<dbReference type="RefSeq" id="WP_168133873.1">
    <property type="nucleotide sequence ID" value="NZ_JAAVJH010000003.1"/>
</dbReference>
<dbReference type="Pfam" id="PF00353">
    <property type="entry name" value="HemolysinCabind"/>
    <property type="match status" value="5"/>
</dbReference>
<comment type="subcellular location">
    <subcellularLocation>
        <location evidence="1">Secreted</location>
    </subcellularLocation>
</comment>
<dbReference type="InterPro" id="IPR001343">
    <property type="entry name" value="Hemolysn_Ca-bd"/>
</dbReference>
<gene>
    <name evidence="3" type="ORF">HBH26_07080</name>
</gene>
<keyword evidence="4" id="KW-1185">Reference proteome</keyword>
<dbReference type="InterPro" id="IPR011049">
    <property type="entry name" value="Serralysin-like_metalloprot_C"/>
</dbReference>
<dbReference type="InterPro" id="IPR050557">
    <property type="entry name" value="RTX_toxin/Mannuronan_C5-epim"/>
</dbReference>
<evidence type="ECO:0000256" key="2">
    <source>
        <dbReference type="ARBA" id="ARBA00022525"/>
    </source>
</evidence>
<proteinExistence type="predicted"/>